<keyword evidence="1" id="KW-0732">Signal</keyword>
<dbReference type="InterPro" id="IPR006501">
    <property type="entry name" value="Pectinesterase_inhib_dom"/>
</dbReference>
<name>A0AAV5LH17_9ROSI</name>
<dbReference type="InterPro" id="IPR035513">
    <property type="entry name" value="Invertase/methylesterase_inhib"/>
</dbReference>
<dbReference type="NCBIfam" id="TIGR01614">
    <property type="entry name" value="PME_inhib"/>
    <property type="match status" value="1"/>
</dbReference>
<dbReference type="SMART" id="SM00856">
    <property type="entry name" value="PMEI"/>
    <property type="match status" value="1"/>
</dbReference>
<accession>A0AAV5LH17</accession>
<reference evidence="3 4" key="1">
    <citation type="journal article" date="2021" name="Commun. Biol.">
        <title>The genome of Shorea leprosula (Dipterocarpaceae) highlights the ecological relevance of drought in aseasonal tropical rainforests.</title>
        <authorList>
            <person name="Ng K.K.S."/>
            <person name="Kobayashi M.J."/>
            <person name="Fawcett J.A."/>
            <person name="Hatakeyama M."/>
            <person name="Paape T."/>
            <person name="Ng C.H."/>
            <person name="Ang C.C."/>
            <person name="Tnah L.H."/>
            <person name="Lee C.T."/>
            <person name="Nishiyama T."/>
            <person name="Sese J."/>
            <person name="O'Brien M.J."/>
            <person name="Copetti D."/>
            <person name="Mohd Noor M.I."/>
            <person name="Ong R.C."/>
            <person name="Putra M."/>
            <person name="Sireger I.Z."/>
            <person name="Indrioko S."/>
            <person name="Kosugi Y."/>
            <person name="Izuno A."/>
            <person name="Isagi Y."/>
            <person name="Lee S.L."/>
            <person name="Shimizu K.K."/>
        </authorList>
    </citation>
    <scope>NUCLEOTIDE SEQUENCE [LARGE SCALE GENOMIC DNA]</scope>
    <source>
        <strain evidence="3">214</strain>
    </source>
</reference>
<dbReference type="GO" id="GO:0004857">
    <property type="term" value="F:enzyme inhibitor activity"/>
    <property type="evidence" value="ECO:0007669"/>
    <property type="project" value="InterPro"/>
</dbReference>
<feature type="domain" description="Pectinesterase inhibitor" evidence="2">
    <location>
        <begin position="35"/>
        <end position="177"/>
    </location>
</feature>
<protein>
    <recommendedName>
        <fullName evidence="2">Pectinesterase inhibitor domain-containing protein</fullName>
    </recommendedName>
</protein>
<evidence type="ECO:0000259" key="2">
    <source>
        <dbReference type="SMART" id="SM00856"/>
    </source>
</evidence>
<dbReference type="AlphaFoldDB" id="A0AAV5LH17"/>
<dbReference type="InterPro" id="IPR034088">
    <property type="entry name" value="Pla_a_1-like"/>
</dbReference>
<evidence type="ECO:0000256" key="1">
    <source>
        <dbReference type="SAM" id="SignalP"/>
    </source>
</evidence>
<dbReference type="Proteomes" id="UP001054252">
    <property type="component" value="Unassembled WGS sequence"/>
</dbReference>
<feature type="chain" id="PRO_5043943939" description="Pectinesterase inhibitor domain-containing protein" evidence="1">
    <location>
        <begin position="24"/>
        <end position="182"/>
    </location>
</feature>
<dbReference type="EMBL" id="BPVZ01000115">
    <property type="protein sequence ID" value="GKV36131.1"/>
    <property type="molecule type" value="Genomic_DNA"/>
</dbReference>
<dbReference type="PANTHER" id="PTHR31890:SF9">
    <property type="entry name" value="PLANT INVERTASE_PECTIN METHYLESTERASE INHIBITOR SUPERFAMILY PROTEIN"/>
    <property type="match status" value="1"/>
</dbReference>
<dbReference type="Pfam" id="PF04043">
    <property type="entry name" value="PMEI"/>
    <property type="match status" value="1"/>
</dbReference>
<proteinExistence type="predicted"/>
<comment type="caution">
    <text evidence="3">The sequence shown here is derived from an EMBL/GenBank/DDBJ whole genome shotgun (WGS) entry which is preliminary data.</text>
</comment>
<sequence>MASLQSFLYVAVVAVLVLSPSRATALKRSTPMQAAPSPLVESVCKSNAVGDYNSCVKALSCPQAAAATNPKALTTVVLKLAREDAKATIGQILNLLKTGPSPALDQCLKNYQSAVNSFKMVANELREDPMSANYDVKVNTDLADECDRALAAARVTAPQLTAANQSLRRFAMIGFEVTSQLQ</sequence>
<dbReference type="Gene3D" id="1.20.140.40">
    <property type="entry name" value="Invertase/pectin methylesterase inhibitor family protein"/>
    <property type="match status" value="1"/>
</dbReference>
<feature type="signal peptide" evidence="1">
    <location>
        <begin position="1"/>
        <end position="23"/>
    </location>
</feature>
<evidence type="ECO:0000313" key="3">
    <source>
        <dbReference type="EMBL" id="GKV36131.1"/>
    </source>
</evidence>
<evidence type="ECO:0000313" key="4">
    <source>
        <dbReference type="Proteomes" id="UP001054252"/>
    </source>
</evidence>
<dbReference type="SUPFAM" id="SSF101148">
    <property type="entry name" value="Plant invertase/pectin methylesterase inhibitor"/>
    <property type="match status" value="1"/>
</dbReference>
<keyword evidence="4" id="KW-1185">Reference proteome</keyword>
<organism evidence="3 4">
    <name type="scientific">Rubroshorea leprosula</name>
    <dbReference type="NCBI Taxonomy" id="152421"/>
    <lineage>
        <taxon>Eukaryota</taxon>
        <taxon>Viridiplantae</taxon>
        <taxon>Streptophyta</taxon>
        <taxon>Embryophyta</taxon>
        <taxon>Tracheophyta</taxon>
        <taxon>Spermatophyta</taxon>
        <taxon>Magnoliopsida</taxon>
        <taxon>eudicotyledons</taxon>
        <taxon>Gunneridae</taxon>
        <taxon>Pentapetalae</taxon>
        <taxon>rosids</taxon>
        <taxon>malvids</taxon>
        <taxon>Malvales</taxon>
        <taxon>Dipterocarpaceae</taxon>
        <taxon>Rubroshorea</taxon>
    </lineage>
</organism>
<gene>
    <name evidence="3" type="ORF">SLEP1_g44298</name>
</gene>
<dbReference type="CDD" id="cd15795">
    <property type="entry name" value="PMEI-Pla_a_1_like"/>
    <property type="match status" value="1"/>
</dbReference>
<dbReference type="PANTHER" id="PTHR31890">
    <property type="entry name" value="PLANT INVERTASE/PECTIN METHYLESTERASE INHIBITOR SUPERFAMILY PROTEIN"/>
    <property type="match status" value="1"/>
</dbReference>